<keyword evidence="3 6" id="KW-0732">Signal</keyword>
<evidence type="ECO:0000256" key="5">
    <source>
        <dbReference type="ARBA" id="ARBA00023180"/>
    </source>
</evidence>
<evidence type="ECO:0008006" key="9">
    <source>
        <dbReference type="Google" id="ProtNLM"/>
    </source>
</evidence>
<keyword evidence="2" id="KW-0645">Protease</keyword>
<comment type="similarity">
    <text evidence="1">Belongs to the peptidase S28 family.</text>
</comment>
<feature type="chain" id="PRO_5025574143" description="Lysosomal Pro-X carboxypeptidase" evidence="6">
    <location>
        <begin position="26"/>
        <end position="285"/>
    </location>
</feature>
<evidence type="ECO:0000256" key="3">
    <source>
        <dbReference type="ARBA" id="ARBA00022729"/>
    </source>
</evidence>
<feature type="signal peptide" evidence="6">
    <location>
        <begin position="1"/>
        <end position="25"/>
    </location>
</feature>
<dbReference type="PANTHER" id="PTHR11010">
    <property type="entry name" value="PROTEASE S28 PRO-X CARBOXYPEPTIDASE-RELATED"/>
    <property type="match status" value="1"/>
</dbReference>
<dbReference type="Pfam" id="PF05577">
    <property type="entry name" value="Peptidase_S28"/>
    <property type="match status" value="1"/>
</dbReference>
<protein>
    <recommendedName>
        <fullName evidence="9">Lysosomal Pro-X carboxypeptidase</fullName>
    </recommendedName>
</protein>
<dbReference type="InterPro" id="IPR042269">
    <property type="entry name" value="Ser_carbopepase_S28_SKS"/>
</dbReference>
<dbReference type="InterPro" id="IPR008758">
    <property type="entry name" value="Peptidase_S28"/>
</dbReference>
<dbReference type="PANTHER" id="PTHR11010:SF120">
    <property type="entry name" value="LYSOSOMAL PRO-X CARBOXYPEPTIDASE"/>
    <property type="match status" value="1"/>
</dbReference>
<accession>A0A6A6M4X8</accession>
<organism evidence="7 8">
    <name type="scientific">Hevea brasiliensis</name>
    <name type="common">Para rubber tree</name>
    <name type="synonym">Siphonia brasiliensis</name>
    <dbReference type="NCBI Taxonomy" id="3981"/>
    <lineage>
        <taxon>Eukaryota</taxon>
        <taxon>Viridiplantae</taxon>
        <taxon>Streptophyta</taxon>
        <taxon>Embryophyta</taxon>
        <taxon>Tracheophyta</taxon>
        <taxon>Spermatophyta</taxon>
        <taxon>Magnoliopsida</taxon>
        <taxon>eudicotyledons</taxon>
        <taxon>Gunneridae</taxon>
        <taxon>Pentapetalae</taxon>
        <taxon>rosids</taxon>
        <taxon>fabids</taxon>
        <taxon>Malpighiales</taxon>
        <taxon>Euphorbiaceae</taxon>
        <taxon>Crotonoideae</taxon>
        <taxon>Micrandreae</taxon>
        <taxon>Hevea</taxon>
    </lineage>
</organism>
<reference evidence="7 8" key="1">
    <citation type="journal article" date="2020" name="Mol. Plant">
        <title>The Chromosome-Based Rubber Tree Genome Provides New Insights into Spurge Genome Evolution and Rubber Biosynthesis.</title>
        <authorList>
            <person name="Liu J."/>
            <person name="Shi C."/>
            <person name="Shi C.C."/>
            <person name="Li W."/>
            <person name="Zhang Q.J."/>
            <person name="Zhang Y."/>
            <person name="Li K."/>
            <person name="Lu H.F."/>
            <person name="Shi C."/>
            <person name="Zhu S.T."/>
            <person name="Xiao Z.Y."/>
            <person name="Nan H."/>
            <person name="Yue Y."/>
            <person name="Zhu X.G."/>
            <person name="Wu Y."/>
            <person name="Hong X.N."/>
            <person name="Fan G.Y."/>
            <person name="Tong Y."/>
            <person name="Zhang D."/>
            <person name="Mao C.L."/>
            <person name="Liu Y.L."/>
            <person name="Hao S.J."/>
            <person name="Liu W.Q."/>
            <person name="Lv M.Q."/>
            <person name="Zhang H.B."/>
            <person name="Liu Y."/>
            <person name="Hu-Tang G.R."/>
            <person name="Wang J.P."/>
            <person name="Wang J.H."/>
            <person name="Sun Y.H."/>
            <person name="Ni S.B."/>
            <person name="Chen W.B."/>
            <person name="Zhang X.C."/>
            <person name="Jiao Y.N."/>
            <person name="Eichler E.E."/>
            <person name="Li G.H."/>
            <person name="Liu X."/>
            <person name="Gao L.Z."/>
        </authorList>
    </citation>
    <scope>NUCLEOTIDE SEQUENCE [LARGE SCALE GENOMIC DNA]</scope>
    <source>
        <strain evidence="8">cv. GT1</strain>
        <tissue evidence="7">Leaf</tissue>
    </source>
</reference>
<dbReference type="AlphaFoldDB" id="A0A6A6M4X8"/>
<dbReference type="EMBL" id="JAAGAX010000008">
    <property type="protein sequence ID" value="KAF2307685.1"/>
    <property type="molecule type" value="Genomic_DNA"/>
</dbReference>
<dbReference type="InterPro" id="IPR029058">
    <property type="entry name" value="AB_hydrolase_fold"/>
</dbReference>
<proteinExistence type="inferred from homology"/>
<comment type="caution">
    <text evidence="7">The sequence shown here is derived from an EMBL/GenBank/DDBJ whole genome shotgun (WGS) entry which is preliminary data.</text>
</comment>
<name>A0A6A6M4X8_HEVBR</name>
<evidence type="ECO:0000313" key="8">
    <source>
        <dbReference type="Proteomes" id="UP000467840"/>
    </source>
</evidence>
<keyword evidence="5" id="KW-0325">Glycoprotein</keyword>
<dbReference type="Proteomes" id="UP000467840">
    <property type="component" value="Chromosome 9"/>
</dbReference>
<sequence length="285" mass="32066">MMGTGFISIWFLPLFSLLVFGISSAHFIPIRFTPIAQFQAEKDSVSSPTGLYKEKFFTQILDHFNFNPQSYQTFQQRYLINDTFWGGPKKNAPIFLYTGNEGEIEWFAQNTGFMYDNAPRFKALIVFIEHRYYGKSIPFGGNEDVAKSNASTLGYLSSTQALADYATLITHLKNNLSATDSPVVVFGVVDDFEMGSLRNQRYFLGFAVLAAWFRLKYPHVAIGALASSAPILGFVNLTSPYSFSKIITQDFRVLSLSLSIHDIIAICILYYNPKSSTPPNTFSFD</sequence>
<dbReference type="GO" id="GO:0006508">
    <property type="term" value="P:proteolysis"/>
    <property type="evidence" value="ECO:0007669"/>
    <property type="project" value="UniProtKB-KW"/>
</dbReference>
<dbReference type="GO" id="GO:0008239">
    <property type="term" value="F:dipeptidyl-peptidase activity"/>
    <property type="evidence" value="ECO:0007669"/>
    <property type="project" value="TreeGrafter"/>
</dbReference>
<keyword evidence="8" id="KW-1185">Reference proteome</keyword>
<evidence type="ECO:0000313" key="7">
    <source>
        <dbReference type="EMBL" id="KAF2307685.1"/>
    </source>
</evidence>
<dbReference type="GO" id="GO:0070008">
    <property type="term" value="F:serine-type exopeptidase activity"/>
    <property type="evidence" value="ECO:0007669"/>
    <property type="project" value="InterPro"/>
</dbReference>
<keyword evidence="4" id="KW-0378">Hydrolase</keyword>
<evidence type="ECO:0000256" key="1">
    <source>
        <dbReference type="ARBA" id="ARBA00011079"/>
    </source>
</evidence>
<evidence type="ECO:0000256" key="2">
    <source>
        <dbReference type="ARBA" id="ARBA00022670"/>
    </source>
</evidence>
<dbReference type="SUPFAM" id="SSF53474">
    <property type="entry name" value="alpha/beta-Hydrolases"/>
    <property type="match status" value="1"/>
</dbReference>
<dbReference type="Gene3D" id="1.20.120.980">
    <property type="entry name" value="Serine carboxypeptidase S28, SKS domain"/>
    <property type="match status" value="1"/>
</dbReference>
<gene>
    <name evidence="7" type="ORF">GH714_030797</name>
</gene>
<evidence type="ECO:0000256" key="4">
    <source>
        <dbReference type="ARBA" id="ARBA00022801"/>
    </source>
</evidence>
<dbReference type="Gene3D" id="3.40.50.1820">
    <property type="entry name" value="alpha/beta hydrolase"/>
    <property type="match status" value="1"/>
</dbReference>
<evidence type="ECO:0000256" key="6">
    <source>
        <dbReference type="SAM" id="SignalP"/>
    </source>
</evidence>